<keyword evidence="5" id="KW-0548">Nucleotidyltransferase</keyword>
<evidence type="ECO:0000256" key="4">
    <source>
        <dbReference type="ARBA" id="ARBA00022679"/>
    </source>
</evidence>
<dbReference type="AlphaFoldDB" id="A0A9W7FHS9"/>
<feature type="compositionally biased region" description="Basic and acidic residues" evidence="9">
    <location>
        <begin position="310"/>
        <end position="319"/>
    </location>
</feature>
<reference evidence="11" key="1">
    <citation type="submission" date="2022-07" db="EMBL/GenBank/DDBJ databases">
        <title>Genome analysis of Parmales, a sister group of diatoms, reveals the evolutionary specialization of diatoms from phago-mixotrophs to photoautotrophs.</title>
        <authorList>
            <person name="Ban H."/>
            <person name="Sato S."/>
            <person name="Yoshikawa S."/>
            <person name="Kazumasa Y."/>
            <person name="Nakamura Y."/>
            <person name="Ichinomiya M."/>
            <person name="Saitoh K."/>
            <person name="Sato N."/>
            <person name="Blanc-Mathieu R."/>
            <person name="Endo H."/>
            <person name="Kuwata A."/>
            <person name="Ogata H."/>
        </authorList>
    </citation>
    <scope>NUCLEOTIDE SEQUENCE</scope>
</reference>
<keyword evidence="7" id="KW-0804">Transcription</keyword>
<evidence type="ECO:0000256" key="9">
    <source>
        <dbReference type="SAM" id="MobiDB-lite"/>
    </source>
</evidence>
<organism evidence="11 12">
    <name type="scientific">Triparma retinervis</name>
    <dbReference type="NCBI Taxonomy" id="2557542"/>
    <lineage>
        <taxon>Eukaryota</taxon>
        <taxon>Sar</taxon>
        <taxon>Stramenopiles</taxon>
        <taxon>Ochrophyta</taxon>
        <taxon>Bolidophyceae</taxon>
        <taxon>Parmales</taxon>
        <taxon>Triparmaceae</taxon>
        <taxon>Triparma</taxon>
    </lineage>
</organism>
<dbReference type="Gene3D" id="1.10.1320.10">
    <property type="entry name" value="DNA-directed RNA polymerase, N-terminal domain"/>
    <property type="match status" value="1"/>
</dbReference>
<protein>
    <recommendedName>
        <fullName evidence="2">DNA-directed RNA polymerase</fullName>
        <ecNumber evidence="2">2.7.7.6</ecNumber>
    </recommendedName>
</protein>
<evidence type="ECO:0000259" key="10">
    <source>
        <dbReference type="SMART" id="SM01311"/>
    </source>
</evidence>
<evidence type="ECO:0000256" key="6">
    <source>
        <dbReference type="ARBA" id="ARBA00022946"/>
    </source>
</evidence>
<dbReference type="Gene3D" id="1.10.150.20">
    <property type="entry name" value="5' to 3' exonuclease, C-terminal subdomain"/>
    <property type="match status" value="1"/>
</dbReference>
<dbReference type="Proteomes" id="UP001165082">
    <property type="component" value="Unassembled WGS sequence"/>
</dbReference>
<keyword evidence="6" id="KW-0809">Transit peptide</keyword>
<gene>
    <name evidence="11" type="ORF">TrRE_jg185</name>
</gene>
<comment type="similarity">
    <text evidence="1">Belongs to the phage and mitochondrial RNA polymerase family.</text>
</comment>
<dbReference type="Pfam" id="PF14700">
    <property type="entry name" value="RPOL_N"/>
    <property type="match status" value="2"/>
</dbReference>
<dbReference type="InterPro" id="IPR024075">
    <property type="entry name" value="DNA-dir_RNA_pol_helix_hairp_sf"/>
</dbReference>
<proteinExistence type="inferred from homology"/>
<accession>A0A9W7FHS9</accession>
<feature type="domain" description="DNA-directed RNA polymerase N-terminal" evidence="10">
    <location>
        <begin position="15"/>
        <end position="260"/>
    </location>
</feature>
<dbReference type="EC" id="2.7.7.6" evidence="2"/>
<sequence length="813" mass="92132">IEGSESSSPASTLGELQEAIETQCYTTATAEYGKMMEDMKKRNDVTSLKPIQMEFVKWFDPLVTAIKEEQDACLAMLSSEDRSNYGPILVLLNPSKLAVITMHTVVSEVLRSKDADGTPFVAVVTAVGEAVRAELGVQKVLYERAYGDGSFRDSKIKDLLKETGATNRRVAQIGFNKLIGTVKLSDFMYSKLIDDELRGVIHVRHTPMVVPPKPWTSRLDGCYYFNETSMMRTHGCAMQSAALDSADLGTICRGLNALGKTPWKINKEMLEVEQEAWRRGMTVGDLPLSDDFALPKKPKSFDNSSIPKTPEGKVDKEHPDYPDFKERFRRHCNEQQVYSKVKQRNYELHSMRCDTLIKLDQARQFKDFDEIFFGWNLDFRGRAYPVPPNLNHLGSDLCRGLLSFSEKLPLTERGFYWLKVNLANLYGANKISMDARAQFVDDNWDDIVKSAQDPLTHLWWNEADQPWQCLAVCKELTRAVESGDPASYESSLFVSMDGSCNGLQHYAALGRDKQGGAAVNLTPMETPQDVYSKVLDIVLDKIDMEVNKELGPHADEADLQKNASAKRINGLVNRKVVKQTVMTSVYGVTYIGAKEQIKNRLEEQFEEIGLDVYDADVEAELDNCAKYLARLTLTSLDEMFSNARATMAWLGEVAAIVASQRQPMSWMTPLNLPCVQPYRRKQEKIVNTVVQAIMMVDKEDNLPVSTVKQRSAFPPNYVHSLDSTHMLMTAIEMEKRNLPFSAVHDSYWCHPQNVDAMNSVLREKFVELYSKPLLHELKKSLEDRYGRDCNFPEVPEFGELKLEDIKKSTYFFQ</sequence>
<keyword evidence="3" id="KW-0240">DNA-directed RNA polymerase</keyword>
<feature type="non-terminal residue" evidence="11">
    <location>
        <position position="1"/>
    </location>
</feature>
<dbReference type="PANTHER" id="PTHR10102:SF0">
    <property type="entry name" value="DNA-DIRECTED RNA POLYMERASE, MITOCHONDRIAL"/>
    <property type="match status" value="1"/>
</dbReference>
<dbReference type="GO" id="GO:0003899">
    <property type="term" value="F:DNA-directed RNA polymerase activity"/>
    <property type="evidence" value="ECO:0007669"/>
    <property type="project" value="UniProtKB-EC"/>
</dbReference>
<dbReference type="GO" id="GO:0034245">
    <property type="term" value="C:mitochondrial DNA-directed RNA polymerase complex"/>
    <property type="evidence" value="ECO:0007669"/>
    <property type="project" value="TreeGrafter"/>
</dbReference>
<dbReference type="PANTHER" id="PTHR10102">
    <property type="entry name" value="DNA-DIRECTED RNA POLYMERASE, MITOCHONDRIAL"/>
    <property type="match status" value="1"/>
</dbReference>
<feature type="region of interest" description="Disordered" evidence="9">
    <location>
        <begin position="295"/>
        <end position="319"/>
    </location>
</feature>
<dbReference type="SMART" id="SM01311">
    <property type="entry name" value="RPOL_N"/>
    <property type="match status" value="1"/>
</dbReference>
<comment type="caution">
    <text evidence="11">The sequence shown here is derived from an EMBL/GenBank/DDBJ whole genome shotgun (WGS) entry which is preliminary data.</text>
</comment>
<dbReference type="PROSITE" id="PS00489">
    <property type="entry name" value="RNA_POL_PHAGE_2"/>
    <property type="match status" value="1"/>
</dbReference>
<dbReference type="InterPro" id="IPR037159">
    <property type="entry name" value="RNA_POL_N_sf"/>
</dbReference>
<dbReference type="Pfam" id="PF00940">
    <property type="entry name" value="RNA_pol"/>
    <property type="match status" value="1"/>
</dbReference>
<evidence type="ECO:0000256" key="7">
    <source>
        <dbReference type="ARBA" id="ARBA00023163"/>
    </source>
</evidence>
<dbReference type="GO" id="GO:0006390">
    <property type="term" value="P:mitochondrial transcription"/>
    <property type="evidence" value="ECO:0007669"/>
    <property type="project" value="TreeGrafter"/>
</dbReference>
<dbReference type="InterPro" id="IPR002092">
    <property type="entry name" value="DNA-dir_Rpol_phage-type"/>
</dbReference>
<dbReference type="SUPFAM" id="SSF56672">
    <property type="entry name" value="DNA/RNA polymerases"/>
    <property type="match status" value="1"/>
</dbReference>
<evidence type="ECO:0000313" key="12">
    <source>
        <dbReference type="Proteomes" id="UP001165082"/>
    </source>
</evidence>
<dbReference type="Gene3D" id="1.10.287.260">
    <property type="match status" value="1"/>
</dbReference>
<dbReference type="InterPro" id="IPR046950">
    <property type="entry name" value="DNA-dir_Rpol_C_phage-type"/>
</dbReference>
<dbReference type="EMBL" id="BRXZ01000471">
    <property type="protein sequence ID" value="GMI12330.1"/>
    <property type="molecule type" value="Genomic_DNA"/>
</dbReference>
<evidence type="ECO:0000256" key="8">
    <source>
        <dbReference type="ARBA" id="ARBA00048552"/>
    </source>
</evidence>
<dbReference type="InterPro" id="IPR029262">
    <property type="entry name" value="RPOL_N"/>
</dbReference>
<name>A0A9W7FHS9_9STRA</name>
<evidence type="ECO:0000256" key="1">
    <source>
        <dbReference type="ARBA" id="ARBA00009493"/>
    </source>
</evidence>
<evidence type="ECO:0000256" key="3">
    <source>
        <dbReference type="ARBA" id="ARBA00022478"/>
    </source>
</evidence>
<dbReference type="OrthoDB" id="276422at2759"/>
<keyword evidence="12" id="KW-1185">Reference proteome</keyword>
<keyword evidence="4" id="KW-0808">Transferase</keyword>
<dbReference type="Gene3D" id="1.10.287.280">
    <property type="match status" value="1"/>
</dbReference>
<dbReference type="FunFam" id="1.10.287.280:FF:000001">
    <property type="entry name" value="DNA-directed RNA polymerase"/>
    <property type="match status" value="1"/>
</dbReference>
<dbReference type="InterPro" id="IPR043502">
    <property type="entry name" value="DNA/RNA_pol_sf"/>
</dbReference>
<comment type="catalytic activity">
    <reaction evidence="8">
        <text>RNA(n) + a ribonucleoside 5'-triphosphate = RNA(n+1) + diphosphate</text>
        <dbReference type="Rhea" id="RHEA:21248"/>
        <dbReference type="Rhea" id="RHEA-COMP:14527"/>
        <dbReference type="Rhea" id="RHEA-COMP:17342"/>
        <dbReference type="ChEBI" id="CHEBI:33019"/>
        <dbReference type="ChEBI" id="CHEBI:61557"/>
        <dbReference type="ChEBI" id="CHEBI:140395"/>
        <dbReference type="EC" id="2.7.7.6"/>
    </reaction>
</comment>
<evidence type="ECO:0000256" key="2">
    <source>
        <dbReference type="ARBA" id="ARBA00012418"/>
    </source>
</evidence>
<dbReference type="GO" id="GO:0003677">
    <property type="term" value="F:DNA binding"/>
    <property type="evidence" value="ECO:0007669"/>
    <property type="project" value="InterPro"/>
</dbReference>
<evidence type="ECO:0000313" key="11">
    <source>
        <dbReference type="EMBL" id="GMI12330.1"/>
    </source>
</evidence>
<evidence type="ECO:0000256" key="5">
    <source>
        <dbReference type="ARBA" id="ARBA00022695"/>
    </source>
</evidence>